<name>A0ABN2K0B9_9ACTN</name>
<dbReference type="PROSITE" id="PS01332">
    <property type="entry name" value="HTH_RRF2_1"/>
    <property type="match status" value="1"/>
</dbReference>
<dbReference type="PROSITE" id="PS51197">
    <property type="entry name" value="HTH_RRF2_2"/>
    <property type="match status" value="1"/>
</dbReference>
<evidence type="ECO:0000313" key="2">
    <source>
        <dbReference type="EMBL" id="GAA1745476.1"/>
    </source>
</evidence>
<proteinExistence type="predicted"/>
<accession>A0ABN2K0B9</accession>
<dbReference type="InterPro" id="IPR036388">
    <property type="entry name" value="WH-like_DNA-bd_sf"/>
</dbReference>
<protein>
    <submittedName>
        <fullName evidence="2">Rrf2 family transcriptional regulator</fullName>
    </submittedName>
</protein>
<reference evidence="2 3" key="1">
    <citation type="journal article" date="2019" name="Int. J. Syst. Evol. Microbiol.">
        <title>The Global Catalogue of Microorganisms (GCM) 10K type strain sequencing project: providing services to taxonomists for standard genome sequencing and annotation.</title>
        <authorList>
            <consortium name="The Broad Institute Genomics Platform"/>
            <consortium name="The Broad Institute Genome Sequencing Center for Infectious Disease"/>
            <person name="Wu L."/>
            <person name="Ma J."/>
        </authorList>
    </citation>
    <scope>NUCLEOTIDE SEQUENCE [LARGE SCALE GENOMIC DNA]</scope>
    <source>
        <strain evidence="2 3">JCM 13249</strain>
    </source>
</reference>
<evidence type="ECO:0000256" key="1">
    <source>
        <dbReference type="ARBA" id="ARBA00023125"/>
    </source>
</evidence>
<dbReference type="InterPro" id="IPR030489">
    <property type="entry name" value="TR_Rrf2-type_CS"/>
</dbReference>
<keyword evidence="3" id="KW-1185">Reference proteome</keyword>
<dbReference type="InterPro" id="IPR036390">
    <property type="entry name" value="WH_DNA-bd_sf"/>
</dbReference>
<dbReference type="Proteomes" id="UP001500655">
    <property type="component" value="Unassembled WGS sequence"/>
</dbReference>
<dbReference type="SUPFAM" id="SSF46785">
    <property type="entry name" value="Winged helix' DNA-binding domain"/>
    <property type="match status" value="1"/>
</dbReference>
<comment type="caution">
    <text evidence="2">The sequence shown here is derived from an EMBL/GenBank/DDBJ whole genome shotgun (WGS) entry which is preliminary data.</text>
</comment>
<dbReference type="Pfam" id="PF02082">
    <property type="entry name" value="Rrf2"/>
    <property type="match status" value="1"/>
</dbReference>
<dbReference type="EMBL" id="BAAALS010000006">
    <property type="protein sequence ID" value="GAA1745476.1"/>
    <property type="molecule type" value="Genomic_DNA"/>
</dbReference>
<dbReference type="RefSeq" id="WP_344078427.1">
    <property type="nucleotide sequence ID" value="NZ_BAAALS010000006.1"/>
</dbReference>
<sequence>MQVSARGDYAVRAALTLAAAYPTTVSAQALATEQQMPRKFLEAILADLRRAGVVQSSRGVDGGYTLSKPPGEVVVGQILRAVDGPLAGVRGQRPEETAYLGAAEYLPHLWVAVRASVRRVLDEVTLAELVRGRLPAHVRRLIADHEAWQPR</sequence>
<gene>
    <name evidence="2" type="ORF">GCM10009681_15470</name>
</gene>
<dbReference type="PANTHER" id="PTHR33221">
    <property type="entry name" value="WINGED HELIX-TURN-HELIX TRANSCRIPTIONAL REGULATOR, RRF2 FAMILY"/>
    <property type="match status" value="1"/>
</dbReference>
<evidence type="ECO:0000313" key="3">
    <source>
        <dbReference type="Proteomes" id="UP001500655"/>
    </source>
</evidence>
<keyword evidence="1" id="KW-0238">DNA-binding</keyword>
<dbReference type="InterPro" id="IPR000944">
    <property type="entry name" value="Tscrpt_reg_Rrf2"/>
</dbReference>
<dbReference type="PANTHER" id="PTHR33221:SF5">
    <property type="entry name" value="HTH-TYPE TRANSCRIPTIONAL REGULATOR ISCR"/>
    <property type="match status" value="1"/>
</dbReference>
<organism evidence="2 3">
    <name type="scientific">Luedemannella helvata</name>
    <dbReference type="NCBI Taxonomy" id="349315"/>
    <lineage>
        <taxon>Bacteria</taxon>
        <taxon>Bacillati</taxon>
        <taxon>Actinomycetota</taxon>
        <taxon>Actinomycetes</taxon>
        <taxon>Micromonosporales</taxon>
        <taxon>Micromonosporaceae</taxon>
        <taxon>Luedemannella</taxon>
    </lineage>
</organism>
<dbReference type="Gene3D" id="1.10.10.10">
    <property type="entry name" value="Winged helix-like DNA-binding domain superfamily/Winged helix DNA-binding domain"/>
    <property type="match status" value="1"/>
</dbReference>
<dbReference type="NCBIfam" id="TIGR00738">
    <property type="entry name" value="rrf2_super"/>
    <property type="match status" value="1"/>
</dbReference>